<dbReference type="PANTHER" id="PTHR22933">
    <property type="entry name" value="FI18007P1-RELATED"/>
    <property type="match status" value="1"/>
</dbReference>
<evidence type="ECO:0000313" key="3">
    <source>
        <dbReference type="Proteomes" id="UP000694941"/>
    </source>
</evidence>
<evidence type="ECO:0000259" key="2">
    <source>
        <dbReference type="PROSITE" id="PS50940"/>
    </source>
</evidence>
<sequence length="386" mass="38911">LLCLGLATVINGGAIKGGHPGSFQQKIVEIINKGEFVEEVTTKPPQTMPVKVMPAGFDGEEPPETPEVIALGLPSWASLLIYPIDITFSCFGRPYGFYADIKNQCKIYHVCKPVTDAAGNVMRYLRYSFVCPNQTVFDQRGLVCTHAHLAVQCSTSHKYLYVNENFGKQNPGSLPTTSPITRPTTPTSGLRPIPLPFKPHPGSGPLSPNLTSSPSGTIPPECNSDGTGDSPIPCRYPAPSPDTANILVPTTSEAKPGSVIPAPGQVGPAPGPLVPAPGVVGPTPGVVVPAPGVAGPTPGVVVPAPSAAGPAPGAVVPSPGQVGPAPGSVVPAPGQVGPAPGPVVPVPGQVGPAPGLVVPAPSQVGPSPGPIIPAPGQVGPAPPHGQ</sequence>
<feature type="non-terminal residue" evidence="4">
    <location>
        <position position="1"/>
    </location>
</feature>
<feature type="compositionally biased region" description="Polar residues" evidence="1">
    <location>
        <begin position="206"/>
        <end position="216"/>
    </location>
</feature>
<dbReference type="Proteomes" id="UP000694941">
    <property type="component" value="Unplaced"/>
</dbReference>
<evidence type="ECO:0000313" key="4">
    <source>
        <dbReference type="RefSeq" id="XP_013793541.1"/>
    </source>
</evidence>
<reference evidence="4" key="1">
    <citation type="submission" date="2025-08" db="UniProtKB">
        <authorList>
            <consortium name="RefSeq"/>
        </authorList>
    </citation>
    <scope>IDENTIFICATION</scope>
    <source>
        <tissue evidence="4">Muscle</tissue>
    </source>
</reference>
<organism evidence="3 4">
    <name type="scientific">Limulus polyphemus</name>
    <name type="common">Atlantic horseshoe crab</name>
    <dbReference type="NCBI Taxonomy" id="6850"/>
    <lineage>
        <taxon>Eukaryota</taxon>
        <taxon>Metazoa</taxon>
        <taxon>Ecdysozoa</taxon>
        <taxon>Arthropoda</taxon>
        <taxon>Chelicerata</taxon>
        <taxon>Merostomata</taxon>
        <taxon>Xiphosura</taxon>
        <taxon>Limulidae</taxon>
        <taxon>Limulus</taxon>
    </lineage>
</organism>
<feature type="compositionally biased region" description="Low complexity" evidence="1">
    <location>
        <begin position="326"/>
        <end position="338"/>
    </location>
</feature>
<feature type="region of interest" description="Disordered" evidence="1">
    <location>
        <begin position="171"/>
        <end position="229"/>
    </location>
</feature>
<dbReference type="SUPFAM" id="SSF57625">
    <property type="entry name" value="Invertebrate chitin-binding proteins"/>
    <property type="match status" value="1"/>
</dbReference>
<dbReference type="RefSeq" id="XP_013793541.1">
    <property type="nucleotide sequence ID" value="XM_013938087.1"/>
</dbReference>
<proteinExistence type="predicted"/>
<dbReference type="InterPro" id="IPR002557">
    <property type="entry name" value="Chitin-bd_dom"/>
</dbReference>
<protein>
    <submittedName>
        <fullName evidence="4">Basic proline-rich protein-like</fullName>
    </submittedName>
</protein>
<feature type="non-terminal residue" evidence="4">
    <location>
        <position position="386"/>
    </location>
</feature>
<feature type="region of interest" description="Disordered" evidence="1">
    <location>
        <begin position="326"/>
        <end position="386"/>
    </location>
</feature>
<dbReference type="SMART" id="SM00494">
    <property type="entry name" value="ChtBD2"/>
    <property type="match status" value="1"/>
</dbReference>
<dbReference type="Pfam" id="PF01607">
    <property type="entry name" value="CBM_14"/>
    <property type="match status" value="1"/>
</dbReference>
<dbReference type="InterPro" id="IPR052976">
    <property type="entry name" value="Scoloptoxin-like"/>
</dbReference>
<dbReference type="PANTHER" id="PTHR22933:SF43">
    <property type="entry name" value="LP10131P"/>
    <property type="match status" value="1"/>
</dbReference>
<name>A0ABM1C3K3_LIMPO</name>
<dbReference type="Gene3D" id="2.170.140.10">
    <property type="entry name" value="Chitin binding domain"/>
    <property type="match status" value="1"/>
</dbReference>
<feature type="domain" description="Chitin-binding type-2" evidence="2">
    <location>
        <begin position="87"/>
        <end position="155"/>
    </location>
</feature>
<gene>
    <name evidence="4" type="primary">LOC106477536</name>
</gene>
<evidence type="ECO:0000256" key="1">
    <source>
        <dbReference type="SAM" id="MobiDB-lite"/>
    </source>
</evidence>
<dbReference type="GeneID" id="106477536"/>
<feature type="compositionally biased region" description="Low complexity" evidence="1">
    <location>
        <begin position="175"/>
        <end position="187"/>
    </location>
</feature>
<feature type="compositionally biased region" description="Low complexity" evidence="1">
    <location>
        <begin position="346"/>
        <end position="366"/>
    </location>
</feature>
<dbReference type="PROSITE" id="PS50940">
    <property type="entry name" value="CHIT_BIND_II"/>
    <property type="match status" value="1"/>
</dbReference>
<accession>A0ABM1C3K3</accession>
<keyword evidence="3" id="KW-1185">Reference proteome</keyword>
<dbReference type="InterPro" id="IPR036508">
    <property type="entry name" value="Chitin-bd_dom_sf"/>
</dbReference>